<name>A0AA41Z8H9_9SPHN</name>
<sequence length="187" mass="20168">MESARFLAGQFLLAMPGIGDPRFDQAMIAVCAHDAEGAMGIDIGATFDGMTLHDVLRQVDIDPGVAPDVPVLRGGPVETRRGFVLHSRDWSGVDTIDVAGRWALSGTLDALRAIAEGKGPTRWQVALGYAGWGPGQLDGEMTRHGWLNLDWRDEAILFDTPAEERWHGGFVQAGIDPRLLANESGHA</sequence>
<reference evidence="3" key="1">
    <citation type="submission" date="2022-06" db="EMBL/GenBank/DDBJ databases">
        <title>Sphingomonas sp. nov. isolated from rhizosphere soil of tomato.</title>
        <authorList>
            <person name="Dong H."/>
            <person name="Gao R."/>
        </authorList>
    </citation>
    <scope>NUCLEOTIDE SEQUENCE</scope>
    <source>
        <strain evidence="3">MMSM24</strain>
    </source>
</reference>
<dbReference type="Proteomes" id="UP001165565">
    <property type="component" value="Unassembled WGS sequence"/>
</dbReference>
<comment type="caution">
    <text evidence="3">The sequence shown here is derived from an EMBL/GenBank/DDBJ whole genome shotgun (WGS) entry which is preliminary data.</text>
</comment>
<dbReference type="GO" id="GO:0005829">
    <property type="term" value="C:cytosol"/>
    <property type="evidence" value="ECO:0007669"/>
    <property type="project" value="TreeGrafter"/>
</dbReference>
<dbReference type="PANTHER" id="PTHR30327">
    <property type="entry name" value="UNCHARACTERIZED PROTEIN YQGE"/>
    <property type="match status" value="1"/>
</dbReference>
<protein>
    <recommendedName>
        <fullName evidence="2">UPF0301 protein NEE01_07280</fullName>
    </recommendedName>
</protein>
<dbReference type="InterPro" id="IPR003774">
    <property type="entry name" value="AlgH-like"/>
</dbReference>
<proteinExistence type="inferred from homology"/>
<dbReference type="HAMAP" id="MF_00758">
    <property type="entry name" value="UPF0301"/>
    <property type="match status" value="1"/>
</dbReference>
<keyword evidence="4" id="KW-1185">Reference proteome</keyword>
<evidence type="ECO:0000256" key="2">
    <source>
        <dbReference type="HAMAP-Rule" id="MF_00758"/>
    </source>
</evidence>
<dbReference type="AlphaFoldDB" id="A0AA41Z8H9"/>
<dbReference type="RefSeq" id="WP_265268452.1">
    <property type="nucleotide sequence ID" value="NZ_JANFAU010000002.1"/>
</dbReference>
<dbReference type="SUPFAM" id="SSF143456">
    <property type="entry name" value="VC0467-like"/>
    <property type="match status" value="1"/>
</dbReference>
<organism evidence="3 4">
    <name type="scientific">Sphingomonas lycopersici</name>
    <dbReference type="NCBI Taxonomy" id="2951807"/>
    <lineage>
        <taxon>Bacteria</taxon>
        <taxon>Pseudomonadati</taxon>
        <taxon>Pseudomonadota</taxon>
        <taxon>Alphaproteobacteria</taxon>
        <taxon>Sphingomonadales</taxon>
        <taxon>Sphingomonadaceae</taxon>
        <taxon>Sphingomonas</taxon>
    </lineage>
</organism>
<dbReference type="Gene3D" id="3.40.1740.10">
    <property type="entry name" value="VC0467-like"/>
    <property type="match status" value="1"/>
</dbReference>
<comment type="similarity">
    <text evidence="1 2">Belongs to the UPF0301 (AlgH) family.</text>
</comment>
<gene>
    <name evidence="3" type="ORF">NEE01_07280</name>
</gene>
<dbReference type="Pfam" id="PF02622">
    <property type="entry name" value="DUF179"/>
    <property type="match status" value="1"/>
</dbReference>
<dbReference type="EMBL" id="JANFAV010000003">
    <property type="protein sequence ID" value="MCW6534586.1"/>
    <property type="molecule type" value="Genomic_DNA"/>
</dbReference>
<evidence type="ECO:0000256" key="1">
    <source>
        <dbReference type="ARBA" id="ARBA00009600"/>
    </source>
</evidence>
<evidence type="ECO:0000313" key="3">
    <source>
        <dbReference type="EMBL" id="MCW6534586.1"/>
    </source>
</evidence>
<evidence type="ECO:0000313" key="4">
    <source>
        <dbReference type="Proteomes" id="UP001165565"/>
    </source>
</evidence>
<accession>A0AA41Z8H9</accession>
<dbReference type="PANTHER" id="PTHR30327:SF1">
    <property type="entry name" value="UPF0301 PROTEIN YQGE"/>
    <property type="match status" value="1"/>
</dbReference>